<comment type="caution">
    <text evidence="2">The sequence shown here is derived from an EMBL/GenBank/DDBJ whole genome shotgun (WGS) entry which is preliminary data.</text>
</comment>
<keyword evidence="1" id="KW-0472">Membrane</keyword>
<keyword evidence="1" id="KW-1133">Transmembrane helix</keyword>
<dbReference type="Proteomes" id="UP000193411">
    <property type="component" value="Unassembled WGS sequence"/>
</dbReference>
<keyword evidence="3" id="KW-1185">Reference proteome</keyword>
<dbReference type="AlphaFoldDB" id="A0A1Y2HC77"/>
<sequence>MLPMSPCIRPFLRLCHRIGCFCDNLSSSICPHSSFMFLVFTFLAPSSSFPIAYVFRSAGRLSVIAHFPVIPKVTHPFFSLCRLTPFFPHSV</sequence>
<feature type="transmembrane region" description="Helical" evidence="1">
    <location>
        <begin position="35"/>
        <end position="55"/>
    </location>
</feature>
<evidence type="ECO:0000313" key="2">
    <source>
        <dbReference type="EMBL" id="ORZ31531.1"/>
    </source>
</evidence>
<dbReference type="EMBL" id="MCFL01000058">
    <property type="protein sequence ID" value="ORZ31531.1"/>
    <property type="molecule type" value="Genomic_DNA"/>
</dbReference>
<organism evidence="2 3">
    <name type="scientific">Catenaria anguillulae PL171</name>
    <dbReference type="NCBI Taxonomy" id="765915"/>
    <lineage>
        <taxon>Eukaryota</taxon>
        <taxon>Fungi</taxon>
        <taxon>Fungi incertae sedis</taxon>
        <taxon>Blastocladiomycota</taxon>
        <taxon>Blastocladiomycetes</taxon>
        <taxon>Blastocladiales</taxon>
        <taxon>Catenariaceae</taxon>
        <taxon>Catenaria</taxon>
    </lineage>
</organism>
<protein>
    <submittedName>
        <fullName evidence="2">Uncharacterized protein</fullName>
    </submittedName>
</protein>
<reference evidence="2 3" key="1">
    <citation type="submission" date="2016-07" db="EMBL/GenBank/DDBJ databases">
        <title>Pervasive Adenine N6-methylation of Active Genes in Fungi.</title>
        <authorList>
            <consortium name="DOE Joint Genome Institute"/>
            <person name="Mondo S.J."/>
            <person name="Dannebaum R.O."/>
            <person name="Kuo R.C."/>
            <person name="Labutti K."/>
            <person name="Haridas S."/>
            <person name="Kuo A."/>
            <person name="Salamov A."/>
            <person name="Ahrendt S.R."/>
            <person name="Lipzen A."/>
            <person name="Sullivan W."/>
            <person name="Andreopoulos W.B."/>
            <person name="Clum A."/>
            <person name="Lindquist E."/>
            <person name="Daum C."/>
            <person name="Ramamoorthy G.K."/>
            <person name="Gryganskyi A."/>
            <person name="Culley D."/>
            <person name="Magnuson J.K."/>
            <person name="James T.Y."/>
            <person name="O'Malley M.A."/>
            <person name="Stajich J.E."/>
            <person name="Spatafora J.W."/>
            <person name="Visel A."/>
            <person name="Grigoriev I.V."/>
        </authorList>
    </citation>
    <scope>NUCLEOTIDE SEQUENCE [LARGE SCALE GENOMIC DNA]</scope>
    <source>
        <strain evidence="2 3">PL171</strain>
    </source>
</reference>
<evidence type="ECO:0000313" key="3">
    <source>
        <dbReference type="Proteomes" id="UP000193411"/>
    </source>
</evidence>
<evidence type="ECO:0000256" key="1">
    <source>
        <dbReference type="SAM" id="Phobius"/>
    </source>
</evidence>
<name>A0A1Y2HC77_9FUNG</name>
<keyword evidence="1" id="KW-0812">Transmembrane</keyword>
<gene>
    <name evidence="2" type="ORF">BCR44DRAFT_1263370</name>
</gene>
<proteinExistence type="predicted"/>
<accession>A0A1Y2HC77</accession>